<sequence>MKKYLLLGVFLAVLIISLPHDAGAALAIGSRVKTTADLNVRSTPSIYGTKLGTQLLGAQGAILKGYVIANGYVWWNVDFDNAPDGWVVKNYLAEISITTSPPPTPIPTPVSAKFQIGDRVQVNAEPLNVRSIPSKSGTILGTKIKGALGAISSLPNNAGAVNSDGYWWWYVNFDSGADGWVVEDYLDKVNIVTASSITVLSPNGGESWTKGTTKVISWKSNYNNRCDIGATGGTCALLAPQTIDIFLGSWSPPCTVSPCPVAPNFGTFIAKGINDNGIFSWEVGNGLIEGTVIPESKYTITVFRSDGFSDTSDAPFSIVATSTCPPGTIQTGQTNSIPPTPICTPIITPSITAISPVSGPVGTNVSITGTGFTSTGNMVTFGFGGIPNLNSADGKTISFKVPSSMNAGCYYSVPQCLMPAISVVPGQYQVSVKNSNGTSNALTFTVTTTTTTPPPPAVTLTANSSTGSLALLSGQSLVLAWSSVNTSGCYIGTDVNNTSIRASSGTLTIFPGESLYPKAPTTYQAKCLTQTVIGSYPDFVIASVTVSPPATQPSITVLSPNGGESWTRGTARQISFNSAFPVNIYLSPQNNLNGYYVVLATNVASPFNWAVGQPNVDNNPSGTSIADGRYYICISNRDTGQSDCSDTPFSIVAAPAAAKYIYGDFVEVAVSSTNVYDSVNRTSIVGTQQLKSIGTITAGPESSGVGIIWLVRFETGVSGWVVDPALRFMTANLSIVYSPQQVFATSSPQLFYKTTGISPAYLAHYRAFVKKNGSFIGDVFGGGAGFGNGSATTVWEKTKYGNFGNTALVTPASGSGYTLFVGILRNINKGPIARDLDSTTINNYFVAYAETAPFTVVPAPLSPPISTKFTKGDGINVLYEPLYTHPTYDSGASYEQKTVGSVGRVIGGPVNVYGLNMWNIDFEKGEDGWVIEDYISKTSSTNPTPTPCAIPTPPSGCYVQQNIGSCSYSTVCPTPTGQPTPTPSSTSGLSIGSRVKTAYTVNIRETAGGTIKGYQYTSAQGTVIDGPITAGIYVWWKVDFDSGADGWAAGSYLTAISGTGPVP</sequence>
<feature type="non-terminal residue" evidence="3">
    <location>
        <position position="1063"/>
    </location>
</feature>
<accession>A0A0G1K0L9</accession>
<comment type="caution">
    <text evidence="3">The sequence shown here is derived from an EMBL/GenBank/DDBJ whole genome shotgun (WGS) entry which is preliminary data.</text>
</comment>
<dbReference type="SUPFAM" id="SSF81296">
    <property type="entry name" value="E set domains"/>
    <property type="match status" value="1"/>
</dbReference>
<keyword evidence="3" id="KW-0378">Hydrolase</keyword>
<evidence type="ECO:0000313" key="3">
    <source>
        <dbReference type="EMBL" id="KKT41334.1"/>
    </source>
</evidence>
<dbReference type="InterPro" id="IPR013783">
    <property type="entry name" value="Ig-like_fold"/>
</dbReference>
<dbReference type="GO" id="GO:0004519">
    <property type="term" value="F:endonuclease activity"/>
    <property type="evidence" value="ECO:0007669"/>
    <property type="project" value="UniProtKB-KW"/>
</dbReference>
<feature type="domain" description="IPT/TIG" evidence="2">
    <location>
        <begin position="349"/>
        <end position="445"/>
    </location>
</feature>
<dbReference type="PATRIC" id="fig|1618647.3.peg.459"/>
<keyword evidence="3" id="KW-0255">Endonuclease</keyword>
<name>A0A0G1K0L9_9BACT</name>
<gene>
    <name evidence="3" type="ORF">UW30_C0009G0014</name>
</gene>
<protein>
    <submittedName>
        <fullName evidence="3">Endonuclease/exonuclease/phosphatase</fullName>
    </submittedName>
</protein>
<evidence type="ECO:0000256" key="1">
    <source>
        <dbReference type="SAM" id="SignalP"/>
    </source>
</evidence>
<feature type="chain" id="PRO_5002538101" evidence="1">
    <location>
        <begin position="25"/>
        <end position="1063"/>
    </location>
</feature>
<reference evidence="3 4" key="1">
    <citation type="journal article" date="2015" name="Nature">
        <title>rRNA introns, odd ribosomes, and small enigmatic genomes across a large radiation of phyla.</title>
        <authorList>
            <person name="Brown C.T."/>
            <person name="Hug L.A."/>
            <person name="Thomas B.C."/>
            <person name="Sharon I."/>
            <person name="Castelle C.J."/>
            <person name="Singh A."/>
            <person name="Wilkins M.J."/>
            <person name="Williams K.H."/>
            <person name="Banfield J.F."/>
        </authorList>
    </citation>
    <scope>NUCLEOTIDE SEQUENCE [LARGE SCALE GENOMIC DNA]</scope>
</reference>
<dbReference type="AlphaFoldDB" id="A0A0G1K0L9"/>
<dbReference type="Gene3D" id="2.60.40.10">
    <property type="entry name" value="Immunoglobulins"/>
    <property type="match status" value="1"/>
</dbReference>
<dbReference type="Gene3D" id="2.30.30.40">
    <property type="entry name" value="SH3 Domains"/>
    <property type="match status" value="2"/>
</dbReference>
<feature type="signal peptide" evidence="1">
    <location>
        <begin position="1"/>
        <end position="24"/>
    </location>
</feature>
<dbReference type="InterPro" id="IPR014756">
    <property type="entry name" value="Ig_E-set"/>
</dbReference>
<proteinExistence type="predicted"/>
<dbReference type="Proteomes" id="UP000034736">
    <property type="component" value="Unassembled WGS sequence"/>
</dbReference>
<keyword evidence="3" id="KW-0540">Nuclease</keyword>
<dbReference type="GO" id="GO:0004527">
    <property type="term" value="F:exonuclease activity"/>
    <property type="evidence" value="ECO:0007669"/>
    <property type="project" value="UniProtKB-KW"/>
</dbReference>
<organism evidence="3 4">
    <name type="scientific">Candidatus Giovannonibacteria bacterium GW2011_GWA2_44_13b</name>
    <dbReference type="NCBI Taxonomy" id="1618647"/>
    <lineage>
        <taxon>Bacteria</taxon>
        <taxon>Candidatus Giovannoniibacteriota</taxon>
    </lineage>
</organism>
<dbReference type="EMBL" id="LCHU01000009">
    <property type="protein sequence ID" value="KKT41334.1"/>
    <property type="molecule type" value="Genomic_DNA"/>
</dbReference>
<dbReference type="CDD" id="cd00102">
    <property type="entry name" value="IPT"/>
    <property type="match status" value="1"/>
</dbReference>
<evidence type="ECO:0000259" key="2">
    <source>
        <dbReference type="Pfam" id="PF01833"/>
    </source>
</evidence>
<evidence type="ECO:0000313" key="4">
    <source>
        <dbReference type="Proteomes" id="UP000034736"/>
    </source>
</evidence>
<dbReference type="STRING" id="1618647.UW30_C0009G0014"/>
<dbReference type="InterPro" id="IPR002909">
    <property type="entry name" value="IPT_dom"/>
</dbReference>
<keyword evidence="1" id="KW-0732">Signal</keyword>
<dbReference type="Pfam" id="PF01833">
    <property type="entry name" value="TIG"/>
    <property type="match status" value="1"/>
</dbReference>
<keyword evidence="3" id="KW-0269">Exonuclease</keyword>